<evidence type="ECO:0000313" key="2">
    <source>
        <dbReference type="Ensembl" id="ENSEEEP00000062559.1"/>
    </source>
</evidence>
<feature type="transmembrane region" description="Helical" evidence="1">
    <location>
        <begin position="6"/>
        <end position="25"/>
    </location>
</feature>
<keyword evidence="1" id="KW-0472">Membrane</keyword>
<organism evidence="2 3">
    <name type="scientific">Electrophorus electricus</name>
    <name type="common">Electric eel</name>
    <name type="synonym">Gymnotus electricus</name>
    <dbReference type="NCBI Taxonomy" id="8005"/>
    <lineage>
        <taxon>Eukaryota</taxon>
        <taxon>Metazoa</taxon>
        <taxon>Chordata</taxon>
        <taxon>Craniata</taxon>
        <taxon>Vertebrata</taxon>
        <taxon>Euteleostomi</taxon>
        <taxon>Actinopterygii</taxon>
        <taxon>Neopterygii</taxon>
        <taxon>Teleostei</taxon>
        <taxon>Ostariophysi</taxon>
        <taxon>Gymnotiformes</taxon>
        <taxon>Gymnotoidei</taxon>
        <taxon>Gymnotidae</taxon>
        <taxon>Electrophorus</taxon>
    </lineage>
</organism>
<reference evidence="2" key="3">
    <citation type="submission" date="2025-09" db="UniProtKB">
        <authorList>
            <consortium name="Ensembl"/>
        </authorList>
    </citation>
    <scope>IDENTIFICATION</scope>
</reference>
<proteinExistence type="predicted"/>
<keyword evidence="3" id="KW-1185">Reference proteome</keyword>
<reference evidence="2 3" key="1">
    <citation type="submission" date="2020-05" db="EMBL/GenBank/DDBJ databases">
        <title>Electrophorus electricus (electric eel) genome, fEleEle1, primary haplotype.</title>
        <authorList>
            <person name="Myers G."/>
            <person name="Meyer A."/>
            <person name="Fedrigo O."/>
            <person name="Formenti G."/>
            <person name="Rhie A."/>
            <person name="Tracey A."/>
            <person name="Sims Y."/>
            <person name="Jarvis E.D."/>
        </authorList>
    </citation>
    <scope>NUCLEOTIDE SEQUENCE [LARGE SCALE GENOMIC DNA]</scope>
</reference>
<accession>A0AAY5F0S4</accession>
<name>A0AAY5F0S4_ELEEL</name>
<keyword evidence="1" id="KW-0812">Transmembrane</keyword>
<evidence type="ECO:0000313" key="3">
    <source>
        <dbReference type="Proteomes" id="UP000314983"/>
    </source>
</evidence>
<evidence type="ECO:0008006" key="4">
    <source>
        <dbReference type="Google" id="ProtNLM"/>
    </source>
</evidence>
<sequence length="103" mass="11577">MVRSQGGVSIVLLLFINMFFIMGSLRGFGFRAAVLKCTCRALFCPPYNETQLPTRRHSLSEHFMASEPNRMRFNSSNRVRSGLEVMRTICSYDIANMCSDGAG</sequence>
<dbReference type="AlphaFoldDB" id="A0AAY5F0S4"/>
<evidence type="ECO:0000256" key="1">
    <source>
        <dbReference type="SAM" id="Phobius"/>
    </source>
</evidence>
<keyword evidence="1" id="KW-1133">Transmembrane helix</keyword>
<dbReference type="Ensembl" id="ENSEEET00000061649.1">
    <property type="protein sequence ID" value="ENSEEEP00000062559.1"/>
    <property type="gene ID" value="ENSEEEG00000025847.1"/>
</dbReference>
<dbReference type="Proteomes" id="UP000314983">
    <property type="component" value="Chromosome 23"/>
</dbReference>
<protein>
    <recommendedName>
        <fullName evidence="4">Secreted protein</fullName>
    </recommendedName>
</protein>
<reference evidence="2" key="2">
    <citation type="submission" date="2025-08" db="UniProtKB">
        <authorList>
            <consortium name="Ensembl"/>
        </authorList>
    </citation>
    <scope>IDENTIFICATION</scope>
</reference>